<dbReference type="GeneID" id="61273485"/>
<evidence type="ECO:0000313" key="2">
    <source>
        <dbReference type="EMBL" id="MCG4959493.1"/>
    </source>
</evidence>
<dbReference type="Pfam" id="PF00027">
    <property type="entry name" value="cNMP_binding"/>
    <property type="match status" value="1"/>
</dbReference>
<organism evidence="2 3">
    <name type="scientific">Odoribacter splanchnicus</name>
    <dbReference type="NCBI Taxonomy" id="28118"/>
    <lineage>
        <taxon>Bacteria</taxon>
        <taxon>Pseudomonadati</taxon>
        <taxon>Bacteroidota</taxon>
        <taxon>Bacteroidia</taxon>
        <taxon>Bacteroidales</taxon>
        <taxon>Odoribacteraceae</taxon>
        <taxon>Odoribacter</taxon>
    </lineage>
</organism>
<dbReference type="AlphaFoldDB" id="A0AAW5C9S9"/>
<accession>A0AAW5C9S9</accession>
<comment type="caution">
    <text evidence="2">The sequence shown here is derived from an EMBL/GenBank/DDBJ whole genome shotgun (WGS) entry which is preliminary data.</text>
</comment>
<dbReference type="InterPro" id="IPR018490">
    <property type="entry name" value="cNMP-bd_dom_sf"/>
</dbReference>
<dbReference type="InterPro" id="IPR014710">
    <property type="entry name" value="RmlC-like_jellyroll"/>
</dbReference>
<evidence type="ECO:0000313" key="3">
    <source>
        <dbReference type="Proteomes" id="UP001199750"/>
    </source>
</evidence>
<feature type="domain" description="Cyclic nucleotide-binding" evidence="1">
    <location>
        <begin position="43"/>
        <end position="128"/>
    </location>
</feature>
<sequence>MRLYLYLRPDKQYAASFMSDIDIHIKELEFLKNIILKHGTRTEIKKNSFFIQRGHFCHEIAYIVRGSFKFLRHDAKGAEHIMAFAFEKEIISSYLPSRKGCDALLDVKALEDSVVIQAPLETLRSFLQISVDGEIYVRAFVESLAFDFLKKIISLHCDTPEERYLQLQKRVPDILNRVNLKEIASYLRITPETLSRIRTRILNESRKNLD</sequence>
<proteinExistence type="predicted"/>
<dbReference type="Proteomes" id="UP001199750">
    <property type="component" value="Unassembled WGS sequence"/>
</dbReference>
<reference evidence="2" key="1">
    <citation type="submission" date="2022-01" db="EMBL/GenBank/DDBJ databases">
        <title>Collection of gut derived symbiotic bacterial strains cultured from healthy donors.</title>
        <authorList>
            <person name="Lin H."/>
            <person name="Kohout C."/>
            <person name="Waligurski E."/>
            <person name="Pamer E.G."/>
        </authorList>
    </citation>
    <scope>NUCLEOTIDE SEQUENCE</scope>
    <source>
        <strain evidence="2">DFI.1.149</strain>
    </source>
</reference>
<name>A0AAW5C9S9_9BACT</name>
<dbReference type="EMBL" id="JAKNDN010000010">
    <property type="protein sequence ID" value="MCG4959493.1"/>
    <property type="molecule type" value="Genomic_DNA"/>
</dbReference>
<dbReference type="RefSeq" id="WP_013610580.1">
    <property type="nucleotide sequence ID" value="NZ_JABWDG010000002.1"/>
</dbReference>
<evidence type="ECO:0000259" key="1">
    <source>
        <dbReference type="Pfam" id="PF00027"/>
    </source>
</evidence>
<dbReference type="Gene3D" id="2.60.120.10">
    <property type="entry name" value="Jelly Rolls"/>
    <property type="match status" value="1"/>
</dbReference>
<gene>
    <name evidence="2" type="ORF">L0P03_06455</name>
</gene>
<protein>
    <submittedName>
        <fullName evidence="2">Cyclic nucleotide-binding domain-containing protein</fullName>
    </submittedName>
</protein>
<dbReference type="SUPFAM" id="SSF51206">
    <property type="entry name" value="cAMP-binding domain-like"/>
    <property type="match status" value="1"/>
</dbReference>
<dbReference type="InterPro" id="IPR000595">
    <property type="entry name" value="cNMP-bd_dom"/>
</dbReference>